<evidence type="ECO:0000259" key="4">
    <source>
        <dbReference type="PROSITE" id="PS51117"/>
    </source>
</evidence>
<dbReference type="EMBL" id="JARGDH010000001">
    <property type="protein sequence ID" value="KAL0280197.1"/>
    <property type="molecule type" value="Genomic_DNA"/>
</dbReference>
<keyword evidence="1" id="KW-1015">Disulfide bond</keyword>
<dbReference type="PROSITE" id="PS51117">
    <property type="entry name" value="LAMININ_NTER"/>
    <property type="match status" value="1"/>
</dbReference>
<sequence length="81" mass="8950">MREVRFVLGVFVIWTTVTFTNAEVLTPPFFNLADGRKITATATCGEGIPEPELYCKLVGANADRDVNINLIQGQVSVRSDY</sequence>
<dbReference type="AlphaFoldDB" id="A0AAW2ICU5"/>
<feature type="domain" description="Laminin N-terminal" evidence="4">
    <location>
        <begin position="21"/>
        <end position="81"/>
    </location>
</feature>
<name>A0AAW2ICU5_9NEOP</name>
<dbReference type="Gene3D" id="2.60.120.260">
    <property type="entry name" value="Galactose-binding domain-like"/>
    <property type="match status" value="1"/>
</dbReference>
<protein>
    <recommendedName>
        <fullName evidence="4">Laminin N-terminal domain-containing protein</fullName>
    </recommendedName>
</protein>
<feature type="signal peptide" evidence="3">
    <location>
        <begin position="1"/>
        <end position="22"/>
    </location>
</feature>
<comment type="caution">
    <text evidence="5">The sequence shown here is derived from an EMBL/GenBank/DDBJ whole genome shotgun (WGS) entry which is preliminary data.</text>
</comment>
<evidence type="ECO:0000313" key="5">
    <source>
        <dbReference type="EMBL" id="KAL0280197.1"/>
    </source>
</evidence>
<dbReference type="Pfam" id="PF00055">
    <property type="entry name" value="Laminin_N"/>
    <property type="match status" value="1"/>
</dbReference>
<evidence type="ECO:0000256" key="1">
    <source>
        <dbReference type="ARBA" id="ARBA00023157"/>
    </source>
</evidence>
<reference evidence="5" key="1">
    <citation type="journal article" date="2024" name="Gigascience">
        <title>Chromosome-level genome of the poultry shaft louse Menopon gallinae provides insight into the host-switching and adaptive evolution of parasitic lice.</title>
        <authorList>
            <person name="Xu Y."/>
            <person name="Ma L."/>
            <person name="Liu S."/>
            <person name="Liang Y."/>
            <person name="Liu Q."/>
            <person name="He Z."/>
            <person name="Tian L."/>
            <person name="Duan Y."/>
            <person name="Cai W."/>
            <person name="Li H."/>
            <person name="Song F."/>
        </authorList>
    </citation>
    <scope>NUCLEOTIDE SEQUENCE</scope>
    <source>
        <strain evidence="5">Cailab_2023a</strain>
    </source>
</reference>
<accession>A0AAW2ICU5</accession>
<feature type="chain" id="PRO_5043710806" description="Laminin N-terminal domain-containing protein" evidence="3">
    <location>
        <begin position="23"/>
        <end position="81"/>
    </location>
</feature>
<organism evidence="5">
    <name type="scientific">Menopon gallinae</name>
    <name type="common">poultry shaft louse</name>
    <dbReference type="NCBI Taxonomy" id="328185"/>
    <lineage>
        <taxon>Eukaryota</taxon>
        <taxon>Metazoa</taxon>
        <taxon>Ecdysozoa</taxon>
        <taxon>Arthropoda</taxon>
        <taxon>Hexapoda</taxon>
        <taxon>Insecta</taxon>
        <taxon>Pterygota</taxon>
        <taxon>Neoptera</taxon>
        <taxon>Paraneoptera</taxon>
        <taxon>Psocodea</taxon>
        <taxon>Troctomorpha</taxon>
        <taxon>Phthiraptera</taxon>
        <taxon>Amblycera</taxon>
        <taxon>Menoponidae</taxon>
        <taxon>Menopon</taxon>
    </lineage>
</organism>
<evidence type="ECO:0000256" key="3">
    <source>
        <dbReference type="SAM" id="SignalP"/>
    </source>
</evidence>
<gene>
    <name evidence="5" type="ORF">PYX00_001569</name>
</gene>
<keyword evidence="2" id="KW-0424">Laminin EGF-like domain</keyword>
<dbReference type="InterPro" id="IPR008211">
    <property type="entry name" value="Laminin_N"/>
</dbReference>
<evidence type="ECO:0000256" key="2">
    <source>
        <dbReference type="ARBA" id="ARBA00023292"/>
    </source>
</evidence>
<keyword evidence="3" id="KW-0732">Signal</keyword>
<proteinExistence type="predicted"/>